<dbReference type="Proteomes" id="UP001434337">
    <property type="component" value="Chromosome"/>
</dbReference>
<evidence type="ECO:0000313" key="1">
    <source>
        <dbReference type="EMBL" id="WZW97958.1"/>
    </source>
</evidence>
<evidence type="ECO:0008006" key="3">
    <source>
        <dbReference type="Google" id="ProtNLM"/>
    </source>
</evidence>
<dbReference type="RefSeq" id="WP_232548301.1">
    <property type="nucleotide sequence ID" value="NZ_CP115965.1"/>
</dbReference>
<dbReference type="EMBL" id="CP115965">
    <property type="protein sequence ID" value="WZW97958.1"/>
    <property type="molecule type" value="Genomic_DNA"/>
</dbReference>
<name>A0ABZ3C5C1_9ACTN</name>
<accession>A0ABZ3C5C1</accession>
<gene>
    <name evidence="1" type="ORF">PCC79_13825</name>
</gene>
<reference evidence="1 2" key="1">
    <citation type="journal article" date="2023" name="Environ Microbiome">
        <title>A coral-associated actinobacterium mitigates coral bleaching under heat stress.</title>
        <authorList>
            <person name="Li J."/>
            <person name="Zou Y."/>
            <person name="Li Q."/>
            <person name="Zhang J."/>
            <person name="Bourne D.G."/>
            <person name="Lyu Y."/>
            <person name="Liu C."/>
            <person name="Zhang S."/>
        </authorList>
    </citation>
    <scope>NUCLEOTIDE SEQUENCE [LARGE SCALE GENOMIC DNA]</scope>
    <source>
        <strain evidence="1 2">SCSIO 13291</strain>
    </source>
</reference>
<evidence type="ECO:0000313" key="2">
    <source>
        <dbReference type="Proteomes" id="UP001434337"/>
    </source>
</evidence>
<organism evidence="1 2">
    <name type="scientific">Propioniciclava soli</name>
    <dbReference type="NCBI Taxonomy" id="2775081"/>
    <lineage>
        <taxon>Bacteria</taxon>
        <taxon>Bacillati</taxon>
        <taxon>Actinomycetota</taxon>
        <taxon>Actinomycetes</taxon>
        <taxon>Propionibacteriales</taxon>
        <taxon>Propionibacteriaceae</taxon>
        <taxon>Propioniciclava</taxon>
    </lineage>
</organism>
<proteinExistence type="predicted"/>
<protein>
    <recommendedName>
        <fullName evidence="3">HEAT repeat domain-containing protein</fullName>
    </recommendedName>
</protein>
<keyword evidence="2" id="KW-1185">Reference proteome</keyword>
<sequence length="97" mass="10381">MRIGPLEVAALLALAVLLFLMISSGRNRRPAHAELAELFDDPDGPNPGPNARRWALGVLWEAGVDADSDPVYAMKILRQAQPGLSLQAARALVNALV</sequence>